<dbReference type="GO" id="GO:0004674">
    <property type="term" value="F:protein serine/threonine kinase activity"/>
    <property type="evidence" value="ECO:0000318"/>
    <property type="project" value="GO_Central"/>
</dbReference>
<dbReference type="PROSITE" id="PS50011">
    <property type="entry name" value="PROTEIN_KINASE_DOM"/>
    <property type="match status" value="1"/>
</dbReference>
<dbReference type="Proteomes" id="UP000001542">
    <property type="component" value="Unassembled WGS sequence"/>
</dbReference>
<evidence type="ECO:0000313" key="8">
    <source>
        <dbReference type="Proteomes" id="UP000001542"/>
    </source>
</evidence>
<dbReference type="PANTHER" id="PTHR11909">
    <property type="entry name" value="CASEIN KINASE-RELATED"/>
    <property type="match status" value="1"/>
</dbReference>
<dbReference type="PROSITE" id="PS00107">
    <property type="entry name" value="PROTEIN_KINASE_ATP"/>
    <property type="match status" value="1"/>
</dbReference>
<evidence type="ECO:0000256" key="1">
    <source>
        <dbReference type="ARBA" id="ARBA00012513"/>
    </source>
</evidence>
<dbReference type="VEuPathDB" id="TrichDB:TVAGG3_0663050"/>
<feature type="binding site" evidence="4">
    <location>
        <position position="34"/>
    </location>
    <ligand>
        <name>ATP</name>
        <dbReference type="ChEBI" id="CHEBI:30616"/>
    </ligand>
</feature>
<evidence type="ECO:0000259" key="6">
    <source>
        <dbReference type="PROSITE" id="PS50011"/>
    </source>
</evidence>
<dbReference type="InParanoid" id="A2DUK3"/>
<dbReference type="InterPro" id="IPR017441">
    <property type="entry name" value="Protein_kinase_ATP_BS"/>
</dbReference>
<keyword evidence="7" id="KW-0808">Transferase</keyword>
<dbReference type="SUPFAM" id="SSF56112">
    <property type="entry name" value="Protein kinase-like (PK-like)"/>
    <property type="match status" value="1"/>
</dbReference>
<dbReference type="InterPro" id="IPR000719">
    <property type="entry name" value="Prot_kinase_dom"/>
</dbReference>
<evidence type="ECO:0000256" key="5">
    <source>
        <dbReference type="RuleBase" id="RU000304"/>
    </source>
</evidence>
<evidence type="ECO:0000313" key="7">
    <source>
        <dbReference type="EMBL" id="EAY15894.1"/>
    </source>
</evidence>
<protein>
    <recommendedName>
        <fullName evidence="1">non-specific serine/threonine protein kinase</fullName>
        <ecNumber evidence="1">2.7.11.1</ecNumber>
    </recommendedName>
</protein>
<dbReference type="FunFam" id="1.10.510.10:FF:000886">
    <property type="entry name" value="CK1 family protein kinase"/>
    <property type="match status" value="1"/>
</dbReference>
<comment type="similarity">
    <text evidence="5">Belongs to the protein kinase superfamily.</text>
</comment>
<keyword evidence="2 4" id="KW-0547">Nucleotide-binding</keyword>
<dbReference type="PROSITE" id="PS00108">
    <property type="entry name" value="PROTEIN_KINASE_ST"/>
    <property type="match status" value="1"/>
</dbReference>
<evidence type="ECO:0000256" key="2">
    <source>
        <dbReference type="ARBA" id="ARBA00022741"/>
    </source>
</evidence>
<dbReference type="InterPro" id="IPR011009">
    <property type="entry name" value="Kinase-like_dom_sf"/>
</dbReference>
<keyword evidence="7" id="KW-0418">Kinase</keyword>
<dbReference type="GO" id="GO:0007165">
    <property type="term" value="P:signal transduction"/>
    <property type="evidence" value="ECO:0000318"/>
    <property type="project" value="GO_Central"/>
</dbReference>
<dbReference type="EC" id="2.7.11.1" evidence="1"/>
<keyword evidence="8" id="KW-1185">Reference proteome</keyword>
<dbReference type="Gene3D" id="1.10.510.10">
    <property type="entry name" value="Transferase(Phosphotransferase) domain 1"/>
    <property type="match status" value="1"/>
</dbReference>
<feature type="domain" description="Protein kinase" evidence="6">
    <location>
        <begin position="5"/>
        <end position="267"/>
    </location>
</feature>
<organism evidence="7 8">
    <name type="scientific">Trichomonas vaginalis (strain ATCC PRA-98 / G3)</name>
    <dbReference type="NCBI Taxonomy" id="412133"/>
    <lineage>
        <taxon>Eukaryota</taxon>
        <taxon>Metamonada</taxon>
        <taxon>Parabasalia</taxon>
        <taxon>Trichomonadida</taxon>
        <taxon>Trichomonadidae</taxon>
        <taxon>Trichomonas</taxon>
    </lineage>
</organism>
<dbReference type="AlphaFoldDB" id="A2DUK3"/>
<reference evidence="7" key="1">
    <citation type="submission" date="2006-10" db="EMBL/GenBank/DDBJ databases">
        <authorList>
            <person name="Amadeo P."/>
            <person name="Zhao Q."/>
            <person name="Wortman J."/>
            <person name="Fraser-Liggett C."/>
            <person name="Carlton J."/>
        </authorList>
    </citation>
    <scope>NUCLEOTIDE SEQUENCE</scope>
    <source>
        <strain evidence="7">G3</strain>
    </source>
</reference>
<dbReference type="GO" id="GO:0005634">
    <property type="term" value="C:nucleus"/>
    <property type="evidence" value="ECO:0000318"/>
    <property type="project" value="GO_Central"/>
</dbReference>
<dbReference type="STRING" id="5722.A2DUK3"/>
<reference evidence="7" key="2">
    <citation type="journal article" date="2007" name="Science">
        <title>Draft genome sequence of the sexually transmitted pathogen Trichomonas vaginalis.</title>
        <authorList>
            <person name="Carlton J.M."/>
            <person name="Hirt R.P."/>
            <person name="Silva J.C."/>
            <person name="Delcher A.L."/>
            <person name="Schatz M."/>
            <person name="Zhao Q."/>
            <person name="Wortman J.R."/>
            <person name="Bidwell S.L."/>
            <person name="Alsmark U.C.M."/>
            <person name="Besteiro S."/>
            <person name="Sicheritz-Ponten T."/>
            <person name="Noel C.J."/>
            <person name="Dacks J.B."/>
            <person name="Foster P.G."/>
            <person name="Simillion C."/>
            <person name="Van de Peer Y."/>
            <person name="Miranda-Saavedra D."/>
            <person name="Barton G.J."/>
            <person name="Westrop G.D."/>
            <person name="Mueller S."/>
            <person name="Dessi D."/>
            <person name="Fiori P.L."/>
            <person name="Ren Q."/>
            <person name="Paulsen I."/>
            <person name="Zhang H."/>
            <person name="Bastida-Corcuera F.D."/>
            <person name="Simoes-Barbosa A."/>
            <person name="Brown M.T."/>
            <person name="Hayes R.D."/>
            <person name="Mukherjee M."/>
            <person name="Okumura C.Y."/>
            <person name="Schneider R."/>
            <person name="Smith A.J."/>
            <person name="Vanacova S."/>
            <person name="Villalvazo M."/>
            <person name="Haas B.J."/>
            <person name="Pertea M."/>
            <person name="Feldblyum T.V."/>
            <person name="Utterback T.R."/>
            <person name="Shu C.L."/>
            <person name="Osoegawa K."/>
            <person name="de Jong P.J."/>
            <person name="Hrdy I."/>
            <person name="Horvathova L."/>
            <person name="Zubacova Z."/>
            <person name="Dolezal P."/>
            <person name="Malik S.B."/>
            <person name="Logsdon J.M. Jr."/>
            <person name="Henze K."/>
            <person name="Gupta A."/>
            <person name="Wang C.C."/>
            <person name="Dunne R.L."/>
            <person name="Upcroft J.A."/>
            <person name="Upcroft P."/>
            <person name="White O."/>
            <person name="Salzberg S.L."/>
            <person name="Tang P."/>
            <person name="Chiu C.-H."/>
            <person name="Lee Y.-S."/>
            <person name="Embley T.M."/>
            <person name="Coombs G.H."/>
            <person name="Mottram J.C."/>
            <person name="Tachezy J."/>
            <person name="Fraser-Liggett C.M."/>
            <person name="Johnson P.J."/>
        </authorList>
    </citation>
    <scope>NUCLEOTIDE SEQUENCE [LARGE SCALE GENOMIC DNA]</scope>
    <source>
        <strain evidence="7">G3</strain>
    </source>
</reference>
<name>A2DUK3_TRIV3</name>
<keyword evidence="3 4" id="KW-0067">ATP-binding</keyword>
<dbReference type="SMART" id="SM00220">
    <property type="entry name" value="S_TKc"/>
    <property type="match status" value="1"/>
</dbReference>
<dbReference type="SMR" id="A2DUK3"/>
<dbReference type="Pfam" id="PF00069">
    <property type="entry name" value="Pkinase"/>
    <property type="match status" value="1"/>
</dbReference>
<dbReference type="KEGG" id="tva:4773901"/>
<sequence length="310" mass="36116">MFGSYRIDRLIGKGSYGQVYLVNDIGTPDYFALKVEHNESARNSLTNEINELEQLQESPYFPKLVTHGILFNSQYYIMELLGSSVAAMRSELDTKRFSRYTTLFIVTEMLKCIKVLHQKGFIHRDIKPSNFLLRPGKNNPICLIDFGLSVSYIDPSTNEHLPFRNDIGFVGSKRYASVNAHERNQLSRRDDMLSWFYSCVELYTGDLPWSNTNVSETIYNLKKNINPPELCSGMPSEFTEIYRRIRDLRYEDCPPYDYILRLLVNLLNNSRKSSQVLDWEYFSDERIALISAVQLNEKEDQEQNYGICRI</sequence>
<dbReference type="EMBL" id="DS113249">
    <property type="protein sequence ID" value="EAY15894.1"/>
    <property type="molecule type" value="Genomic_DNA"/>
</dbReference>
<evidence type="ECO:0000256" key="4">
    <source>
        <dbReference type="PROSITE-ProRule" id="PRU10141"/>
    </source>
</evidence>
<proteinExistence type="inferred from homology"/>
<gene>
    <name evidence="7" type="ORF">TVAG_165220</name>
</gene>
<dbReference type="InterPro" id="IPR050235">
    <property type="entry name" value="CK1_Ser-Thr_kinase"/>
</dbReference>
<dbReference type="GO" id="GO:0005737">
    <property type="term" value="C:cytoplasm"/>
    <property type="evidence" value="ECO:0000318"/>
    <property type="project" value="GO_Central"/>
</dbReference>
<keyword evidence="5" id="KW-0723">Serine/threonine-protein kinase</keyword>
<dbReference type="GO" id="GO:0005524">
    <property type="term" value="F:ATP binding"/>
    <property type="evidence" value="ECO:0007669"/>
    <property type="project" value="UniProtKB-UniRule"/>
</dbReference>
<dbReference type="eggNOG" id="KOG1163">
    <property type="taxonomic scope" value="Eukaryota"/>
</dbReference>
<evidence type="ECO:0000256" key="3">
    <source>
        <dbReference type="ARBA" id="ARBA00022840"/>
    </source>
</evidence>
<dbReference type="VEuPathDB" id="TrichDB:TVAG_165220"/>
<accession>A2DUK3</accession>
<dbReference type="OMA" id="LLCHFPE"/>
<dbReference type="RefSeq" id="XP_001328117.1">
    <property type="nucleotide sequence ID" value="XM_001328082.1"/>
</dbReference>
<dbReference type="OrthoDB" id="5979581at2759"/>
<dbReference type="InterPro" id="IPR008271">
    <property type="entry name" value="Ser/Thr_kinase_AS"/>
</dbReference>